<accession>A0A1A7QPW0</accession>
<evidence type="ECO:0000313" key="2">
    <source>
        <dbReference type="EMBL" id="RAJ17530.1"/>
    </source>
</evidence>
<keyword evidence="3" id="KW-1185">Reference proteome</keyword>
<evidence type="ECO:0008006" key="4">
    <source>
        <dbReference type="Google" id="ProtNLM"/>
    </source>
</evidence>
<name>A0A1A7QPW0_9FLAO</name>
<feature type="chain" id="PRO_5030025362" description="KTSC domain-containing protein" evidence="1">
    <location>
        <begin position="23"/>
        <end position="105"/>
    </location>
</feature>
<dbReference type="RefSeq" id="WP_066438189.1">
    <property type="nucleotide sequence ID" value="NZ_LZRN01000055.1"/>
</dbReference>
<keyword evidence="1" id="KW-0732">Signal</keyword>
<proteinExistence type="predicted"/>
<evidence type="ECO:0000313" key="3">
    <source>
        <dbReference type="Proteomes" id="UP000248987"/>
    </source>
</evidence>
<dbReference type="OrthoDB" id="676420at2"/>
<comment type="caution">
    <text evidence="2">The sequence shown here is derived from an EMBL/GenBank/DDBJ whole genome shotgun (WGS) entry which is preliminary data.</text>
</comment>
<gene>
    <name evidence="2" type="ORF">LX77_03873</name>
</gene>
<reference evidence="2 3" key="1">
    <citation type="submission" date="2018-06" db="EMBL/GenBank/DDBJ databases">
        <title>Genomic Encyclopedia of Archaeal and Bacterial Type Strains, Phase II (KMG-II): from individual species to whole genera.</title>
        <authorList>
            <person name="Goeker M."/>
        </authorList>
    </citation>
    <scope>NUCLEOTIDE SEQUENCE [LARGE SCALE GENOMIC DNA]</scope>
    <source>
        <strain evidence="2 3">DSM 12408</strain>
    </source>
</reference>
<organism evidence="2 3">
    <name type="scientific">Gelidibacter algens</name>
    <dbReference type="NCBI Taxonomy" id="49280"/>
    <lineage>
        <taxon>Bacteria</taxon>
        <taxon>Pseudomonadati</taxon>
        <taxon>Bacteroidota</taxon>
        <taxon>Flavobacteriia</taxon>
        <taxon>Flavobacteriales</taxon>
        <taxon>Flavobacteriaceae</taxon>
        <taxon>Gelidibacter</taxon>
    </lineage>
</organism>
<dbReference type="Proteomes" id="UP000248987">
    <property type="component" value="Unassembled WGS sequence"/>
</dbReference>
<protein>
    <recommendedName>
        <fullName evidence="4">KTSC domain-containing protein</fullName>
    </recommendedName>
</protein>
<dbReference type="STRING" id="49280.A9996_17395"/>
<dbReference type="EMBL" id="QLLQ01000035">
    <property type="protein sequence ID" value="RAJ17530.1"/>
    <property type="molecule type" value="Genomic_DNA"/>
</dbReference>
<sequence>MKKFKKHLVLFLIFVSIGTVFSQEKDKLTDQALLYKTGNQVVWLYIEEAGYFIDYDGDDNIIFDTREIPPLQFHMTMWKDSEAPHAVENLRKTISIRLIRSEMKN</sequence>
<evidence type="ECO:0000256" key="1">
    <source>
        <dbReference type="SAM" id="SignalP"/>
    </source>
</evidence>
<dbReference type="AlphaFoldDB" id="A0A1A7QPW0"/>
<feature type="signal peptide" evidence="1">
    <location>
        <begin position="1"/>
        <end position="22"/>
    </location>
</feature>